<dbReference type="EMBL" id="AQHY01000036">
    <property type="protein sequence ID" value="EOA53225.1"/>
    <property type="molecule type" value="Genomic_DNA"/>
</dbReference>
<evidence type="ECO:0000313" key="4">
    <source>
        <dbReference type="Proteomes" id="UP000017831"/>
    </source>
</evidence>
<proteinExistence type="predicted"/>
<dbReference type="GeneID" id="60061092"/>
<dbReference type="InterPro" id="IPR027991">
    <property type="entry name" value="DUF4488"/>
</dbReference>
<protein>
    <recommendedName>
        <fullName evidence="2">DUF4488 domain-containing protein</fullName>
    </recommendedName>
</protein>
<accession>U6R9P8</accession>
<dbReference type="Pfam" id="PF14869">
    <property type="entry name" value="DUF4488"/>
    <property type="match status" value="1"/>
</dbReference>
<feature type="signal peptide" evidence="1">
    <location>
        <begin position="1"/>
        <end position="23"/>
    </location>
</feature>
<dbReference type="eggNOG" id="ENOG5033SCG">
    <property type="taxonomic scope" value="Bacteria"/>
</dbReference>
<keyword evidence="4" id="KW-1185">Reference proteome</keyword>
<reference evidence="3 4" key="1">
    <citation type="submission" date="2013-04" db="EMBL/GenBank/DDBJ databases">
        <title>The Genome Sequence of Bacteroides massiliensis DSM 17679.</title>
        <authorList>
            <consortium name="The Broad Institute Genomics Platform"/>
            <person name="Earl A."/>
            <person name="Ward D."/>
            <person name="Feldgarden M."/>
            <person name="Gevers D."/>
            <person name="Martens E."/>
            <person name="Fenner L."/>
            <person name="Roux V."/>
            <person name="Mallet M.N."/>
            <person name="Raoult D."/>
            <person name="Walker B."/>
            <person name="Young S."/>
            <person name="Zeng Q."/>
            <person name="Gargeya S."/>
            <person name="Fitzgerald M."/>
            <person name="Haas B."/>
            <person name="Abouelleil A."/>
            <person name="Allen A.W."/>
            <person name="Alvarado L."/>
            <person name="Arachchi H.M."/>
            <person name="Berlin A.M."/>
            <person name="Chapman S.B."/>
            <person name="Gainer-Dewar J."/>
            <person name="Goldberg J."/>
            <person name="Griggs A."/>
            <person name="Gujja S."/>
            <person name="Hansen M."/>
            <person name="Howarth C."/>
            <person name="Imamovic A."/>
            <person name="Ireland A."/>
            <person name="Larimer J."/>
            <person name="McCowan C."/>
            <person name="Murphy C."/>
            <person name="Pearson M."/>
            <person name="Poon T.W."/>
            <person name="Priest M."/>
            <person name="Roberts A."/>
            <person name="Saif S."/>
            <person name="Shea T."/>
            <person name="Sisk P."/>
            <person name="Sykes S."/>
            <person name="Wortman J."/>
            <person name="Nusbaum C."/>
            <person name="Birren B."/>
        </authorList>
    </citation>
    <scope>NUCLEOTIDE SEQUENCE [LARGE SCALE GENOMIC DNA]</scope>
    <source>
        <strain evidence="4">B84634 / Timone 84634 / DSM 17679 / JCM 13223</strain>
    </source>
</reference>
<keyword evidence="1" id="KW-0732">Signal</keyword>
<dbReference type="PATRIC" id="fig|1121098.3.peg.3081"/>
<feature type="domain" description="DUF4488" evidence="2">
    <location>
        <begin position="33"/>
        <end position="160"/>
    </location>
</feature>
<sequence>MKRHSLFLLLIAFMLIGTSRVMGQNKSAVAPADLKGIWQMCFYVSGVPNTPGELKPSNSFKILSDDGKFTNMTVIPNHGAIIIGAGTYKQTAENAYTEHVEKNLHLPQLVGSDNILEFEMKGGDVMVLKFFVKTDKDGNDINSWYYETWKRVKMPAAYPKDLVR</sequence>
<dbReference type="Proteomes" id="UP000017831">
    <property type="component" value="Unassembled WGS sequence"/>
</dbReference>
<evidence type="ECO:0000313" key="3">
    <source>
        <dbReference type="EMBL" id="EOA53225.1"/>
    </source>
</evidence>
<name>U6R9P8_9BACT</name>
<evidence type="ECO:0000259" key="2">
    <source>
        <dbReference type="Pfam" id="PF14869"/>
    </source>
</evidence>
<evidence type="ECO:0000256" key="1">
    <source>
        <dbReference type="SAM" id="SignalP"/>
    </source>
</evidence>
<dbReference type="RefSeq" id="WP_005942899.1">
    <property type="nucleotide sequence ID" value="NZ_KB890328.1"/>
</dbReference>
<dbReference type="HOGENOM" id="CLU_1632053_0_0_10"/>
<comment type="caution">
    <text evidence="3">The sequence shown here is derived from an EMBL/GenBank/DDBJ whole genome shotgun (WGS) entry which is preliminary data.</text>
</comment>
<feature type="chain" id="PRO_5004676162" description="DUF4488 domain-containing protein" evidence="1">
    <location>
        <begin position="24"/>
        <end position="164"/>
    </location>
</feature>
<dbReference type="STRING" id="1121098.HMPREF1534_03033"/>
<dbReference type="AlphaFoldDB" id="U6R9P8"/>
<gene>
    <name evidence="3" type="ORF">HMPREF1534_03033</name>
</gene>
<dbReference type="OrthoDB" id="1031935at2"/>
<organism evidence="3 4">
    <name type="scientific">Phocaeicola massiliensis B84634 = Timone 84634 = DSM 17679 = JCM 13223</name>
    <dbReference type="NCBI Taxonomy" id="1121098"/>
    <lineage>
        <taxon>Bacteria</taxon>
        <taxon>Pseudomonadati</taxon>
        <taxon>Bacteroidota</taxon>
        <taxon>Bacteroidia</taxon>
        <taxon>Bacteroidales</taxon>
        <taxon>Bacteroidaceae</taxon>
        <taxon>Phocaeicola</taxon>
    </lineage>
</organism>
<dbReference type="Gene3D" id="2.40.128.490">
    <property type="entry name" value="Uncharacterised protein PF14869, DUF4488"/>
    <property type="match status" value="1"/>
</dbReference>